<sequence>MAAINWAGLYLQAMRKAVSPSGERAAFDFGETKPLEPRNQEDGLVSRPTSEQEIPSLFLGARVTRARRMGRGLVILTCLVEECSLDEAEHEVCEQQPGSPASSRGKQVDAGEHSTELRKQLGRGRTVDLVLRSVHQHADVSSQVAEPLRCESSVGRPAPTTSTTSTEAAGARALSVGTAAEASMTPQVAASTADAGGAAPEASMTPQVAASTADAGGAAAEAALYALLERMTEGRTRPRVLQCECRLAKLHNKKGTAVLKVLRLLSVEELVLQPTCTTAKEERHRLFAEWLVRTYGIEALASGSGVVDVAGGKGELCIELLRLGVPCTLIEPRSSGGTALKTAMQESLAIPALDSSNPTKRVAGERREDGSNSIHSGDECPEPQRAQGDIELDQLSEKCCEVLKELPGKDLGATCKRDPSFRGGRHSEGGTVGITWIQEWFSLELLDRQGIADRLRNSSCFVGMHPDQATETIVDAALATGRPFAVVPCCVFATLFPMRRLPDGTQVRLHKQFCQYLESKHPQARMRLLPFRGCNTVVYQQLADKDP</sequence>
<feature type="region of interest" description="Disordered" evidence="1">
    <location>
        <begin position="94"/>
        <end position="121"/>
    </location>
</feature>
<organism evidence="2 3">
    <name type="scientific">Cymbomonas tetramitiformis</name>
    <dbReference type="NCBI Taxonomy" id="36881"/>
    <lineage>
        <taxon>Eukaryota</taxon>
        <taxon>Viridiplantae</taxon>
        <taxon>Chlorophyta</taxon>
        <taxon>Pyramimonadophyceae</taxon>
        <taxon>Pyramimonadales</taxon>
        <taxon>Pyramimonadaceae</taxon>
        <taxon>Cymbomonas</taxon>
    </lineage>
</organism>
<feature type="compositionally biased region" description="Basic and acidic residues" evidence="1">
    <location>
        <begin position="30"/>
        <end position="41"/>
    </location>
</feature>
<feature type="region of interest" description="Disordered" evidence="1">
    <location>
        <begin position="350"/>
        <end position="385"/>
    </location>
</feature>
<keyword evidence="3" id="KW-1185">Reference proteome</keyword>
<name>A0AAE0BSZ2_9CHLO</name>
<proteinExistence type="predicted"/>
<dbReference type="AlphaFoldDB" id="A0AAE0BSZ2"/>
<feature type="compositionally biased region" description="Basic and acidic residues" evidence="1">
    <location>
        <begin position="106"/>
        <end position="119"/>
    </location>
</feature>
<protein>
    <submittedName>
        <fullName evidence="2">Uncharacterized protein</fullName>
    </submittedName>
</protein>
<dbReference type="EMBL" id="LGRX02033452">
    <property type="protein sequence ID" value="KAK3241182.1"/>
    <property type="molecule type" value="Genomic_DNA"/>
</dbReference>
<evidence type="ECO:0000313" key="2">
    <source>
        <dbReference type="EMBL" id="KAK3241182.1"/>
    </source>
</evidence>
<dbReference type="PANTHER" id="PTHR36971:SF1">
    <property type="entry name" value="METHYLTRANSFERASE DOMAIN-CONTAINING PROTEIN"/>
    <property type="match status" value="1"/>
</dbReference>
<feature type="region of interest" description="Disordered" evidence="1">
    <location>
        <begin position="141"/>
        <end position="171"/>
    </location>
</feature>
<evidence type="ECO:0000256" key="1">
    <source>
        <dbReference type="SAM" id="MobiDB-lite"/>
    </source>
</evidence>
<dbReference type="Proteomes" id="UP001190700">
    <property type="component" value="Unassembled WGS sequence"/>
</dbReference>
<reference evidence="2 3" key="1">
    <citation type="journal article" date="2015" name="Genome Biol. Evol.">
        <title>Comparative Genomics of a Bacterivorous Green Alga Reveals Evolutionary Causalities and Consequences of Phago-Mixotrophic Mode of Nutrition.</title>
        <authorList>
            <person name="Burns J.A."/>
            <person name="Paasch A."/>
            <person name="Narechania A."/>
            <person name="Kim E."/>
        </authorList>
    </citation>
    <scope>NUCLEOTIDE SEQUENCE [LARGE SCALE GENOMIC DNA]</scope>
    <source>
        <strain evidence="2 3">PLY_AMNH</strain>
    </source>
</reference>
<feature type="region of interest" description="Disordered" evidence="1">
    <location>
        <begin position="28"/>
        <end position="49"/>
    </location>
</feature>
<feature type="compositionally biased region" description="Low complexity" evidence="1">
    <location>
        <begin position="155"/>
        <end position="171"/>
    </location>
</feature>
<gene>
    <name evidence="2" type="ORF">CYMTET_49028</name>
</gene>
<evidence type="ECO:0000313" key="3">
    <source>
        <dbReference type="Proteomes" id="UP001190700"/>
    </source>
</evidence>
<accession>A0AAE0BSZ2</accession>
<feature type="compositionally biased region" description="Polar residues" evidence="1">
    <location>
        <begin position="96"/>
        <end position="105"/>
    </location>
</feature>
<comment type="caution">
    <text evidence="2">The sequence shown here is derived from an EMBL/GenBank/DDBJ whole genome shotgun (WGS) entry which is preliminary data.</text>
</comment>
<dbReference type="PANTHER" id="PTHR36971">
    <property type="entry name" value="UNNAMED PRODUCT"/>
    <property type="match status" value="1"/>
</dbReference>